<evidence type="ECO:0008006" key="5">
    <source>
        <dbReference type="Google" id="ProtNLM"/>
    </source>
</evidence>
<dbReference type="EMBL" id="JH413850">
    <property type="protein sequence ID" value="EHL29022.1"/>
    <property type="molecule type" value="Genomic_DNA"/>
</dbReference>
<reference evidence="3 4" key="1">
    <citation type="journal article" date="2011" name="BMC Genomics">
        <title>Insight into cross-talk between intra-amoebal pathogens.</title>
        <authorList>
            <person name="Gimenez G."/>
            <person name="Bertelli C."/>
            <person name="Moliner C."/>
            <person name="Robert C."/>
            <person name="Raoult D."/>
            <person name="Fournier P.E."/>
            <person name="Greub G."/>
        </authorList>
    </citation>
    <scope>NUCLEOTIDE SEQUENCE [LARGE SCALE GENOMIC DNA]</scope>
    <source>
        <strain evidence="3 4">LLAP12</strain>
    </source>
</reference>
<feature type="coiled-coil region" evidence="1">
    <location>
        <begin position="358"/>
        <end position="385"/>
    </location>
</feature>
<evidence type="ECO:0000256" key="1">
    <source>
        <dbReference type="SAM" id="Coils"/>
    </source>
</evidence>
<evidence type="ECO:0000256" key="2">
    <source>
        <dbReference type="SAM" id="MobiDB-lite"/>
    </source>
</evidence>
<accession>G9EUM2</accession>
<gene>
    <name evidence="3" type="ORF">LDG_9020</name>
</gene>
<dbReference type="Proteomes" id="UP000002770">
    <property type="component" value="Unassembled WGS sequence"/>
</dbReference>
<dbReference type="OrthoDB" id="5653033at2"/>
<sequence length="448" mass="49545">MAVNEKELQDCIDKDSVTEKVQTKTPVNNMGAKNVLAQLNFSDAAQELILDPNSFDKNTTGLASIASSNELLIQVRNSLSAIVDSLEENPSILTRLAKTWGTMSWLERISVGIALSAPTMAVGVIANVGFLVALSGLSAGAYITSGVVLQDHLDHTQLVTKKIKEGIFGIADVLVLTISALDTIRQKLLIEVERFKAENGRLHYNVNDLSEQIDVLRVQIESNMLTEQHLRQTQAELQSTAAALKNDMEKNQVRYDETIYELEKTNSAHKKINDRLNGQVTELEQKREALALELKKTKALATTLQGTVETLAKAVINDTQQRQNFQKRLDGFLENGSQSFVDFAERIGKTEAELQSVKVQLERSLQHHAELMRQQEELITRLERIDRIIPAIHAHQGLSDAVDLLLPADPLIREQQLASAGALCTLGLMGNPKPNKSDSHQPNQTNTP</sequence>
<evidence type="ECO:0000313" key="3">
    <source>
        <dbReference type="EMBL" id="EHL29022.1"/>
    </source>
</evidence>
<dbReference type="eggNOG" id="COG1196">
    <property type="taxonomic scope" value="Bacteria"/>
</dbReference>
<dbReference type="RefSeq" id="WP_006872876.1">
    <property type="nucleotide sequence ID" value="NZ_JH413850.1"/>
</dbReference>
<feature type="coiled-coil region" evidence="1">
    <location>
        <begin position="266"/>
        <end position="300"/>
    </location>
</feature>
<name>G9EUM2_9GAMM</name>
<keyword evidence="4" id="KW-1185">Reference proteome</keyword>
<organism evidence="3 4">
    <name type="scientific">Legionella drancourtii LLAP12</name>
    <dbReference type="NCBI Taxonomy" id="658187"/>
    <lineage>
        <taxon>Bacteria</taxon>
        <taxon>Pseudomonadati</taxon>
        <taxon>Pseudomonadota</taxon>
        <taxon>Gammaproteobacteria</taxon>
        <taxon>Legionellales</taxon>
        <taxon>Legionellaceae</taxon>
        <taxon>Legionella</taxon>
    </lineage>
</organism>
<dbReference type="AlphaFoldDB" id="G9EUM2"/>
<dbReference type="HOGENOM" id="CLU_053121_0_0_6"/>
<protein>
    <recommendedName>
        <fullName evidence="5">Inclusion membrane protein A</fullName>
    </recommendedName>
</protein>
<evidence type="ECO:0000313" key="4">
    <source>
        <dbReference type="Proteomes" id="UP000002770"/>
    </source>
</evidence>
<dbReference type="InParanoid" id="G9EUM2"/>
<proteinExistence type="predicted"/>
<feature type="region of interest" description="Disordered" evidence="2">
    <location>
        <begin position="429"/>
        <end position="448"/>
    </location>
</feature>
<keyword evidence="1" id="KW-0175">Coiled coil</keyword>